<dbReference type="RefSeq" id="XP_007677233.1">
    <property type="nucleotide sequence ID" value="XM_007679043.1"/>
</dbReference>
<dbReference type="GeneID" id="19115023"/>
<dbReference type="Pfam" id="PF22788">
    <property type="entry name" value="COP9_hel_rpt"/>
    <property type="match status" value="1"/>
</dbReference>
<dbReference type="InterPro" id="IPR055089">
    <property type="entry name" value="COP9_N"/>
</dbReference>
<dbReference type="EMBL" id="KB445556">
    <property type="protein sequence ID" value="EMC95924.1"/>
    <property type="molecule type" value="Genomic_DNA"/>
</dbReference>
<dbReference type="PANTHER" id="PTHR10758">
    <property type="entry name" value="26S PROTEASOME NON-ATPASE REGULATORY SUBUNIT 3/COP9 SIGNALOSOME COMPLEX SUBUNIT 3"/>
    <property type="match status" value="1"/>
</dbReference>
<dbReference type="HOGENOM" id="CLU_028825_1_1_1"/>
<reference evidence="4 5" key="1">
    <citation type="journal article" date="2012" name="PLoS Pathog.">
        <title>Diverse lifestyles and strategies of plant pathogenesis encoded in the genomes of eighteen Dothideomycetes fungi.</title>
        <authorList>
            <person name="Ohm R.A."/>
            <person name="Feau N."/>
            <person name="Henrissat B."/>
            <person name="Schoch C.L."/>
            <person name="Horwitz B.A."/>
            <person name="Barry K.W."/>
            <person name="Condon B.J."/>
            <person name="Copeland A.C."/>
            <person name="Dhillon B."/>
            <person name="Glaser F."/>
            <person name="Hesse C.N."/>
            <person name="Kosti I."/>
            <person name="LaButti K."/>
            <person name="Lindquist E.A."/>
            <person name="Lucas S."/>
            <person name="Salamov A.A."/>
            <person name="Bradshaw R.E."/>
            <person name="Ciuffetti L."/>
            <person name="Hamelin R.C."/>
            <person name="Kema G.H.J."/>
            <person name="Lawrence C."/>
            <person name="Scott J.A."/>
            <person name="Spatafora J.W."/>
            <person name="Turgeon B.G."/>
            <person name="de Wit P.J.G.M."/>
            <person name="Zhong S."/>
            <person name="Goodwin S.B."/>
            <person name="Grigoriev I.V."/>
        </authorList>
    </citation>
    <scope>NUCLEOTIDE SEQUENCE [LARGE SCALE GENOMIC DNA]</scope>
    <source>
        <strain evidence="4 5">UAMH 10762</strain>
    </source>
</reference>
<protein>
    <recommendedName>
        <fullName evidence="3">COP9 signalosome complex subunit 3 N-terminal helical repeats domain-containing protein</fullName>
    </recommendedName>
</protein>
<evidence type="ECO:0000256" key="1">
    <source>
        <dbReference type="ARBA" id="ARBA00022490"/>
    </source>
</evidence>
<dbReference type="OMA" id="NHYHDLV"/>
<dbReference type="GO" id="GO:0008180">
    <property type="term" value="C:COP9 signalosome"/>
    <property type="evidence" value="ECO:0007669"/>
    <property type="project" value="TreeGrafter"/>
</dbReference>
<dbReference type="AlphaFoldDB" id="M2N9W7"/>
<keyword evidence="1" id="KW-0963">Cytoplasm</keyword>
<evidence type="ECO:0000313" key="5">
    <source>
        <dbReference type="Proteomes" id="UP000011761"/>
    </source>
</evidence>
<dbReference type="KEGG" id="bcom:BAUCODRAFT_509162"/>
<feature type="region of interest" description="Disordered" evidence="2">
    <location>
        <begin position="447"/>
        <end position="486"/>
    </location>
</feature>
<dbReference type="PANTHER" id="PTHR10758:SF1">
    <property type="entry name" value="COP9 SIGNALOSOME COMPLEX SUBUNIT 3"/>
    <property type="match status" value="1"/>
</dbReference>
<feature type="domain" description="COP9 signalosome complex subunit 3 N-terminal helical repeats" evidence="3">
    <location>
        <begin position="50"/>
        <end position="280"/>
    </location>
</feature>
<dbReference type="OrthoDB" id="29061at2759"/>
<evidence type="ECO:0000313" key="4">
    <source>
        <dbReference type="EMBL" id="EMC95924.1"/>
    </source>
</evidence>
<gene>
    <name evidence="4" type="ORF">BAUCODRAFT_509162</name>
</gene>
<accession>M2N9W7</accession>
<sequence length="486" mass="54756">MADALSVVLSFPPENVAKLSAKKYEEEVHTYMKRLNQLPPTTWTKAIDKKNLLDFLNPEVNSLPYLATLRAQTDTVGKDRKAIEHLVNQCAVFFATFDPIQVRYLGSQWTELVVWLLDILPKLGISDHSTVTTAMLRLDPTAGTFTSTHLRLLRACLQAGVPSQALPILDKDIYAFPVDQRKEIPDELLSEDVELSNGFITPKSGFTIKLKPEYVLEYYLLGAHIYIGRRNFSRARLFLEYVVLHPSQQQTVSALQVEAYKKWVMVGLLAEGKSYPLPKTHGAGVMKNIRAVAKPYDVLAECFERRDWRKYQAEMDAGTQTWHEDGNLPLVKEASTALIRYRVMDLQKTYATLPVSRVAAYLGFKPEAALQYLLDVISSGHLHASIAPSHDNSAANAVLRFHELTPSMTNLTADNELAAQTKRIEDLATYVRDADRRLQLTKEYVEHQKRQRRTGPDADLADQMDLTWDAPVPGLGEEGDEDIMAS</sequence>
<dbReference type="GO" id="GO:0006511">
    <property type="term" value="P:ubiquitin-dependent protein catabolic process"/>
    <property type="evidence" value="ECO:0007669"/>
    <property type="project" value="TreeGrafter"/>
</dbReference>
<dbReference type="InterPro" id="IPR050756">
    <property type="entry name" value="CSN3"/>
</dbReference>
<dbReference type="STRING" id="717646.M2N9W7"/>
<feature type="compositionally biased region" description="Acidic residues" evidence="2">
    <location>
        <begin position="477"/>
        <end position="486"/>
    </location>
</feature>
<proteinExistence type="predicted"/>
<evidence type="ECO:0000259" key="3">
    <source>
        <dbReference type="Pfam" id="PF22788"/>
    </source>
</evidence>
<name>M2N9W7_BAUPA</name>
<dbReference type="eggNOG" id="KOG2582">
    <property type="taxonomic scope" value="Eukaryota"/>
</dbReference>
<evidence type="ECO:0000256" key="2">
    <source>
        <dbReference type="SAM" id="MobiDB-lite"/>
    </source>
</evidence>
<keyword evidence="5" id="KW-1185">Reference proteome</keyword>
<organism evidence="4 5">
    <name type="scientific">Baudoinia panamericana (strain UAMH 10762)</name>
    <name type="common">Angels' share fungus</name>
    <name type="synonym">Baudoinia compniacensis (strain UAMH 10762)</name>
    <dbReference type="NCBI Taxonomy" id="717646"/>
    <lineage>
        <taxon>Eukaryota</taxon>
        <taxon>Fungi</taxon>
        <taxon>Dikarya</taxon>
        <taxon>Ascomycota</taxon>
        <taxon>Pezizomycotina</taxon>
        <taxon>Dothideomycetes</taxon>
        <taxon>Dothideomycetidae</taxon>
        <taxon>Mycosphaerellales</taxon>
        <taxon>Teratosphaeriaceae</taxon>
        <taxon>Baudoinia</taxon>
    </lineage>
</organism>
<dbReference type="Proteomes" id="UP000011761">
    <property type="component" value="Unassembled WGS sequence"/>
</dbReference>